<accession>A0A1X6WM90</accession>
<proteinExistence type="predicted"/>
<keyword evidence="1" id="KW-0812">Transmembrane</keyword>
<keyword evidence="1" id="KW-1133">Transmembrane helix</keyword>
<dbReference type="AlphaFoldDB" id="A0A1X6WM90"/>
<name>A0A1X6WM90_9ENTE</name>
<organism evidence="2 3">
    <name type="scientific">Vagococcus fluvialis bH819</name>
    <dbReference type="NCBI Taxonomy" id="1255619"/>
    <lineage>
        <taxon>Bacteria</taxon>
        <taxon>Bacillati</taxon>
        <taxon>Bacillota</taxon>
        <taxon>Bacilli</taxon>
        <taxon>Lactobacillales</taxon>
        <taxon>Enterococcaceae</taxon>
        <taxon>Vagococcus</taxon>
    </lineage>
</organism>
<evidence type="ECO:0000313" key="3">
    <source>
        <dbReference type="Proteomes" id="UP000195918"/>
    </source>
</evidence>
<sequence>MEDLGIIIATIGFCLLSFRFTDYFSYLSKWQKIGLFLLFIGLIVLVFFNNAIDFFKSFFDGIHDGFFYNSN</sequence>
<dbReference type="EMBL" id="FWFD01000008">
    <property type="protein sequence ID" value="SLM85453.1"/>
    <property type="molecule type" value="Genomic_DNA"/>
</dbReference>
<dbReference type="RefSeq" id="WP_086951085.1">
    <property type="nucleotide sequence ID" value="NZ_FWFD01000008.1"/>
</dbReference>
<evidence type="ECO:0000256" key="1">
    <source>
        <dbReference type="SAM" id="Phobius"/>
    </source>
</evidence>
<gene>
    <name evidence="2" type="ORF">FM121_05095</name>
</gene>
<evidence type="ECO:0000313" key="2">
    <source>
        <dbReference type="EMBL" id="SLM85453.1"/>
    </source>
</evidence>
<keyword evidence="3" id="KW-1185">Reference proteome</keyword>
<reference evidence="3" key="1">
    <citation type="submission" date="2017-02" db="EMBL/GenBank/DDBJ databases">
        <authorList>
            <person name="Dridi B."/>
        </authorList>
    </citation>
    <scope>NUCLEOTIDE SEQUENCE [LARGE SCALE GENOMIC DNA]</scope>
    <source>
        <strain evidence="3">bH819</strain>
    </source>
</reference>
<dbReference type="Proteomes" id="UP000195918">
    <property type="component" value="Unassembled WGS sequence"/>
</dbReference>
<feature type="transmembrane region" description="Helical" evidence="1">
    <location>
        <begin position="33"/>
        <end position="52"/>
    </location>
</feature>
<feature type="transmembrane region" description="Helical" evidence="1">
    <location>
        <begin position="6"/>
        <end position="26"/>
    </location>
</feature>
<protein>
    <submittedName>
        <fullName evidence="2">Uncharacterized protein</fullName>
    </submittedName>
</protein>
<dbReference type="OrthoDB" id="10004028at2"/>
<keyword evidence="1" id="KW-0472">Membrane</keyword>